<proteinExistence type="predicted"/>
<accession>M7YBP0</accession>
<reference evidence="2" key="1">
    <citation type="journal article" date="2013" name="Nature">
        <title>Draft genome of the wheat A-genome progenitor Triticum urartu.</title>
        <authorList>
            <person name="Ling H.Q."/>
            <person name="Zhao S."/>
            <person name="Liu D."/>
            <person name="Wang J."/>
            <person name="Sun H."/>
            <person name="Zhang C."/>
            <person name="Fan H."/>
            <person name="Li D."/>
            <person name="Dong L."/>
            <person name="Tao Y."/>
            <person name="Gao C."/>
            <person name="Wu H."/>
            <person name="Li Y."/>
            <person name="Cui Y."/>
            <person name="Guo X."/>
            <person name="Zheng S."/>
            <person name="Wang B."/>
            <person name="Yu K."/>
            <person name="Liang Q."/>
            <person name="Yang W."/>
            <person name="Lou X."/>
            <person name="Chen J."/>
            <person name="Feng M."/>
            <person name="Jian J."/>
            <person name="Zhang X."/>
            <person name="Luo G."/>
            <person name="Jiang Y."/>
            <person name="Liu J."/>
            <person name="Wang Z."/>
            <person name="Sha Y."/>
            <person name="Zhang B."/>
            <person name="Wu H."/>
            <person name="Tang D."/>
            <person name="Shen Q."/>
            <person name="Xue P."/>
            <person name="Zou S."/>
            <person name="Wang X."/>
            <person name="Liu X."/>
            <person name="Wang F."/>
            <person name="Yang Y."/>
            <person name="An X."/>
            <person name="Dong Z."/>
            <person name="Zhang K."/>
            <person name="Zhang X."/>
            <person name="Luo M.C."/>
            <person name="Dvorak J."/>
            <person name="Tong Y."/>
            <person name="Wang J."/>
            <person name="Yang H."/>
            <person name="Li Z."/>
            <person name="Wang D."/>
            <person name="Zhang A."/>
            <person name="Wang J."/>
        </authorList>
    </citation>
    <scope>NUCLEOTIDE SEQUENCE</scope>
</reference>
<dbReference type="EMBL" id="KD258630">
    <property type="protein sequence ID" value="EMS47573.1"/>
    <property type="molecule type" value="Genomic_DNA"/>
</dbReference>
<evidence type="ECO:0000256" key="1">
    <source>
        <dbReference type="SAM" id="MobiDB-lite"/>
    </source>
</evidence>
<protein>
    <submittedName>
        <fullName evidence="2">Uncharacterized protein</fullName>
    </submittedName>
</protein>
<organism evidence="2">
    <name type="scientific">Triticum urartu</name>
    <name type="common">Red wild einkorn</name>
    <name type="synonym">Crithodium urartu</name>
    <dbReference type="NCBI Taxonomy" id="4572"/>
    <lineage>
        <taxon>Eukaryota</taxon>
        <taxon>Viridiplantae</taxon>
        <taxon>Streptophyta</taxon>
        <taxon>Embryophyta</taxon>
        <taxon>Tracheophyta</taxon>
        <taxon>Spermatophyta</taxon>
        <taxon>Magnoliopsida</taxon>
        <taxon>Liliopsida</taxon>
        <taxon>Poales</taxon>
        <taxon>Poaceae</taxon>
        <taxon>BOP clade</taxon>
        <taxon>Pooideae</taxon>
        <taxon>Triticodae</taxon>
        <taxon>Triticeae</taxon>
        <taxon>Triticinae</taxon>
        <taxon>Triticum</taxon>
    </lineage>
</organism>
<feature type="region of interest" description="Disordered" evidence="1">
    <location>
        <begin position="1"/>
        <end position="83"/>
    </location>
</feature>
<name>M7YBP0_TRIUA</name>
<gene>
    <name evidence="2" type="ORF">TRIUR3_31708</name>
</gene>
<feature type="compositionally biased region" description="Low complexity" evidence="1">
    <location>
        <begin position="33"/>
        <end position="44"/>
    </location>
</feature>
<sequence length="114" mass="12359">MGAVLVDRESDGAAQVKSQEPAPGRLNGEERLSGGSSTRGGLETWGESSGTALQRSERHTRRGYSRQLDVTDGDSQGADVNPGSDRRLALLLDVRMKLRGERRARRRLDKTGAP</sequence>
<evidence type="ECO:0000313" key="2">
    <source>
        <dbReference type="EMBL" id="EMS47573.1"/>
    </source>
</evidence>
<dbReference type="AlphaFoldDB" id="M7YBP0"/>
<feature type="compositionally biased region" description="Basic and acidic residues" evidence="1">
    <location>
        <begin position="1"/>
        <end position="11"/>
    </location>
</feature>